<evidence type="ECO:0000256" key="6">
    <source>
        <dbReference type="ARBA" id="ARBA00022679"/>
    </source>
</evidence>
<accession>A0A813QN39</accession>
<evidence type="ECO:0000256" key="9">
    <source>
        <dbReference type="ARBA" id="ARBA00022734"/>
    </source>
</evidence>
<proteinExistence type="inferred from homology"/>
<dbReference type="FunFam" id="3.90.550.10:FF:000021">
    <property type="entry name" value="Polypeptide N-acetylgalactosaminyltransferase"/>
    <property type="match status" value="1"/>
</dbReference>
<sequence length="627" mass="73046">MVLRRRGLLKYILLIPLLWFIAILVFSFQVQPSPSPRFRKDAVDQKEQAPSLVDRIAARSLIDRIRNALKFKQQHADHDHPVEERFKAREQARKMNAQIQVVAPELEHDHKHLNKTGPGEMGNAVRIKKEDLSPEERKKYDEGWKNNAFNQYISDIISVRRSLADVRDPECKKVEFHPNLPDTTVIIIFHNEARSTLLRTIWSVIDRSSPKLLKEVIIVDDFSDREYLHKMLEDDIAPMKKVKLLRTQKREGLIRARLKGAYAATGQALVFLDSHCECAEGWLEPLLDPIARNPKASVVPLIEIIDDSTFEFRGTPIQNIQVGGFDWNLIFNWHMTPAHEMKRRKNKTDPIRSPTMAGGLFAIDRAWFEELGMYDPGMDIWGGENLELSFKLWQCGGELLCAPCSHVGHVFRKRSPYSWPKNTNVIKKNSVRLAEVWLDDYKNYYYERINFALGDYGDVSDRKQLRERLQCKSFKWYIDNIFPEQFIPGESLYYGEVRNQGKATICLDSQEVEHSDKAVIAYPCHGQGGNQFFLLTKIGEIRREEKCLDYISTKLKEPGQVRSMLCHSQRGNQMWFYEHEMIRHATGYCMELSATQDRDVFMAPCNPLNKYQRWSWKQRINNSTSRQ</sequence>
<dbReference type="InterPro" id="IPR035992">
    <property type="entry name" value="Ricin_B-like_lectins"/>
</dbReference>
<comment type="pathway">
    <text evidence="3 16">Protein modification; protein glycosylation.</text>
</comment>
<keyword evidence="9 16" id="KW-0430">Lectin</keyword>
<keyword evidence="14 16" id="KW-1015">Disulfide bond</keyword>
<dbReference type="GO" id="GO:0046872">
    <property type="term" value="F:metal ion binding"/>
    <property type="evidence" value="ECO:0007669"/>
    <property type="project" value="UniProtKB-KW"/>
</dbReference>
<dbReference type="InterPro" id="IPR045885">
    <property type="entry name" value="GalNAc-T"/>
</dbReference>
<evidence type="ECO:0000256" key="10">
    <source>
        <dbReference type="ARBA" id="ARBA00022968"/>
    </source>
</evidence>
<evidence type="ECO:0000256" key="4">
    <source>
        <dbReference type="ARBA" id="ARBA00005680"/>
    </source>
</evidence>
<reference evidence="18" key="1">
    <citation type="submission" date="2021-02" db="EMBL/GenBank/DDBJ databases">
        <authorList>
            <person name="Nowell W R."/>
        </authorList>
    </citation>
    <scope>NUCLEOTIDE SEQUENCE</scope>
</reference>
<dbReference type="Pfam" id="PF00535">
    <property type="entry name" value="Glycos_transf_2"/>
    <property type="match status" value="1"/>
</dbReference>
<keyword evidence="10" id="KW-0735">Signal-anchor</keyword>
<comment type="similarity">
    <text evidence="4 16">Belongs to the glycosyltransferase 2 family. GalNAc-T subfamily.</text>
</comment>
<evidence type="ECO:0000256" key="14">
    <source>
        <dbReference type="ARBA" id="ARBA00023157"/>
    </source>
</evidence>
<keyword evidence="8" id="KW-0479">Metal-binding</keyword>
<gene>
    <name evidence="18" type="ORF">XAT740_LOCUS1370</name>
</gene>
<name>A0A813QN39_ADIRI</name>
<dbReference type="CDD" id="cd23462">
    <property type="entry name" value="beta-trefoil_Ricin_Pgant9-like"/>
    <property type="match status" value="1"/>
</dbReference>
<comment type="subcellular location">
    <subcellularLocation>
        <location evidence="2 16">Golgi apparatus membrane</location>
        <topology evidence="2 16">Single-pass type II membrane protein</topology>
    </subcellularLocation>
</comment>
<dbReference type="Proteomes" id="UP000663828">
    <property type="component" value="Unassembled WGS sequence"/>
</dbReference>
<dbReference type="UniPathway" id="UPA00378"/>
<evidence type="ECO:0000256" key="15">
    <source>
        <dbReference type="ARBA" id="ARBA00023211"/>
    </source>
</evidence>
<keyword evidence="5 16" id="KW-0328">Glycosyltransferase</keyword>
<evidence type="ECO:0000256" key="7">
    <source>
        <dbReference type="ARBA" id="ARBA00022692"/>
    </source>
</evidence>
<dbReference type="PANTHER" id="PTHR11675:SF131">
    <property type="entry name" value="POLYPEPTIDE N-ACETYLGALACTOSAMINYLTRANSFERASE 9-RELATED"/>
    <property type="match status" value="1"/>
</dbReference>
<keyword evidence="7 16" id="KW-0812">Transmembrane</keyword>
<keyword evidence="12 16" id="KW-0333">Golgi apparatus</keyword>
<evidence type="ECO:0000256" key="13">
    <source>
        <dbReference type="ARBA" id="ARBA00023136"/>
    </source>
</evidence>
<dbReference type="GO" id="GO:0000139">
    <property type="term" value="C:Golgi membrane"/>
    <property type="evidence" value="ECO:0007669"/>
    <property type="project" value="UniProtKB-SubCell"/>
</dbReference>
<dbReference type="InterPro" id="IPR001173">
    <property type="entry name" value="Glyco_trans_2-like"/>
</dbReference>
<evidence type="ECO:0000256" key="12">
    <source>
        <dbReference type="ARBA" id="ARBA00023034"/>
    </source>
</evidence>
<feature type="domain" description="Ricin B lectin" evidence="17">
    <location>
        <begin position="494"/>
        <end position="617"/>
    </location>
</feature>
<evidence type="ECO:0000313" key="19">
    <source>
        <dbReference type="Proteomes" id="UP000663828"/>
    </source>
</evidence>
<dbReference type="CDD" id="cd02510">
    <property type="entry name" value="pp-GalNAc-T"/>
    <property type="match status" value="1"/>
</dbReference>
<dbReference type="PROSITE" id="PS50231">
    <property type="entry name" value="RICIN_B_LECTIN"/>
    <property type="match status" value="1"/>
</dbReference>
<evidence type="ECO:0000256" key="5">
    <source>
        <dbReference type="ARBA" id="ARBA00022676"/>
    </source>
</evidence>
<comment type="cofactor">
    <cofactor evidence="1 16">
        <name>Mn(2+)</name>
        <dbReference type="ChEBI" id="CHEBI:29035"/>
    </cofactor>
</comment>
<dbReference type="PANTHER" id="PTHR11675">
    <property type="entry name" value="N-ACETYLGALACTOSAMINYLTRANSFERASE"/>
    <property type="match status" value="1"/>
</dbReference>
<dbReference type="SUPFAM" id="SSF50370">
    <property type="entry name" value="Ricin B-like lectins"/>
    <property type="match status" value="1"/>
</dbReference>
<dbReference type="InterPro" id="IPR000772">
    <property type="entry name" value="Ricin_B_lectin"/>
</dbReference>
<comment type="caution">
    <text evidence="18">The sequence shown here is derived from an EMBL/GenBank/DDBJ whole genome shotgun (WGS) entry which is preliminary data.</text>
</comment>
<evidence type="ECO:0000256" key="2">
    <source>
        <dbReference type="ARBA" id="ARBA00004323"/>
    </source>
</evidence>
<keyword evidence="13 16" id="KW-0472">Membrane</keyword>
<feature type="transmembrane region" description="Helical" evidence="16">
    <location>
        <begin position="12"/>
        <end position="30"/>
    </location>
</feature>
<dbReference type="EC" id="2.4.1.-" evidence="16"/>
<evidence type="ECO:0000313" key="18">
    <source>
        <dbReference type="EMBL" id="CAF0769439.1"/>
    </source>
</evidence>
<dbReference type="SUPFAM" id="SSF53448">
    <property type="entry name" value="Nucleotide-diphospho-sugar transferases"/>
    <property type="match status" value="1"/>
</dbReference>
<dbReference type="EMBL" id="CAJNOR010000042">
    <property type="protein sequence ID" value="CAF0769439.1"/>
    <property type="molecule type" value="Genomic_DNA"/>
</dbReference>
<dbReference type="GO" id="GO:0004653">
    <property type="term" value="F:polypeptide N-acetylgalactosaminyltransferase activity"/>
    <property type="evidence" value="ECO:0007669"/>
    <property type="project" value="TreeGrafter"/>
</dbReference>
<dbReference type="AlphaFoldDB" id="A0A813QN39"/>
<evidence type="ECO:0000256" key="3">
    <source>
        <dbReference type="ARBA" id="ARBA00004922"/>
    </source>
</evidence>
<dbReference type="GO" id="GO:0006493">
    <property type="term" value="P:protein O-linked glycosylation"/>
    <property type="evidence" value="ECO:0007669"/>
    <property type="project" value="TreeGrafter"/>
</dbReference>
<evidence type="ECO:0000256" key="1">
    <source>
        <dbReference type="ARBA" id="ARBA00001936"/>
    </source>
</evidence>
<dbReference type="Gene3D" id="2.80.10.50">
    <property type="match status" value="1"/>
</dbReference>
<keyword evidence="6 16" id="KW-0808">Transferase</keyword>
<keyword evidence="11 16" id="KW-1133">Transmembrane helix</keyword>
<organism evidence="18 19">
    <name type="scientific">Adineta ricciae</name>
    <name type="common">Rotifer</name>
    <dbReference type="NCBI Taxonomy" id="249248"/>
    <lineage>
        <taxon>Eukaryota</taxon>
        <taxon>Metazoa</taxon>
        <taxon>Spiralia</taxon>
        <taxon>Gnathifera</taxon>
        <taxon>Rotifera</taxon>
        <taxon>Eurotatoria</taxon>
        <taxon>Bdelloidea</taxon>
        <taxon>Adinetida</taxon>
        <taxon>Adinetidae</taxon>
        <taxon>Adineta</taxon>
    </lineage>
</organism>
<dbReference type="GO" id="GO:0030246">
    <property type="term" value="F:carbohydrate binding"/>
    <property type="evidence" value="ECO:0007669"/>
    <property type="project" value="UniProtKB-KW"/>
</dbReference>
<dbReference type="SMART" id="SM00458">
    <property type="entry name" value="RICIN"/>
    <property type="match status" value="1"/>
</dbReference>
<keyword evidence="15 16" id="KW-0464">Manganese</keyword>
<keyword evidence="19" id="KW-1185">Reference proteome</keyword>
<evidence type="ECO:0000259" key="17">
    <source>
        <dbReference type="SMART" id="SM00458"/>
    </source>
</evidence>
<protein>
    <recommendedName>
        <fullName evidence="16">Polypeptide N-acetylgalactosaminyltransferase</fullName>
        <ecNumber evidence="16">2.4.1.-</ecNumber>
    </recommendedName>
    <alternativeName>
        <fullName evidence="16">Protein-UDP acetylgalactosaminyltransferase</fullName>
    </alternativeName>
</protein>
<dbReference type="Gene3D" id="3.90.550.10">
    <property type="entry name" value="Spore Coat Polysaccharide Biosynthesis Protein SpsA, Chain A"/>
    <property type="match status" value="1"/>
</dbReference>
<evidence type="ECO:0000256" key="16">
    <source>
        <dbReference type="RuleBase" id="RU361242"/>
    </source>
</evidence>
<dbReference type="Pfam" id="PF00652">
    <property type="entry name" value="Ricin_B_lectin"/>
    <property type="match status" value="1"/>
</dbReference>
<evidence type="ECO:0000256" key="11">
    <source>
        <dbReference type="ARBA" id="ARBA00022989"/>
    </source>
</evidence>
<evidence type="ECO:0000256" key="8">
    <source>
        <dbReference type="ARBA" id="ARBA00022723"/>
    </source>
</evidence>
<dbReference type="InterPro" id="IPR029044">
    <property type="entry name" value="Nucleotide-diphossugar_trans"/>
</dbReference>